<feature type="compositionally biased region" description="Polar residues" evidence="1">
    <location>
        <begin position="188"/>
        <end position="206"/>
    </location>
</feature>
<dbReference type="SUPFAM" id="SSF54928">
    <property type="entry name" value="RNA-binding domain, RBD"/>
    <property type="match status" value="1"/>
</dbReference>
<name>A0ABM1YAB9_AEDAL</name>
<protein>
    <recommendedName>
        <fullName evidence="4">Translation elongation factor ef-1 alpha/tu</fullName>
    </recommendedName>
</protein>
<reference evidence="3" key="1">
    <citation type="journal article" date="2015" name="Proc. Natl. Acad. Sci. U.S.A.">
        <title>Genome sequence of the Asian Tiger mosquito, Aedes albopictus, reveals insights into its biology, genetics, and evolution.</title>
        <authorList>
            <person name="Chen X.G."/>
            <person name="Jiang X."/>
            <person name="Gu J."/>
            <person name="Xu M."/>
            <person name="Wu Y."/>
            <person name="Deng Y."/>
            <person name="Zhang C."/>
            <person name="Bonizzoni M."/>
            <person name="Dermauw W."/>
            <person name="Vontas J."/>
            <person name="Armbruster P."/>
            <person name="Huang X."/>
            <person name="Yang Y."/>
            <person name="Zhang H."/>
            <person name="He W."/>
            <person name="Peng H."/>
            <person name="Liu Y."/>
            <person name="Wu K."/>
            <person name="Chen J."/>
            <person name="Lirakis M."/>
            <person name="Topalis P."/>
            <person name="Van Leeuwen T."/>
            <person name="Hall A.B."/>
            <person name="Jiang X."/>
            <person name="Thorpe C."/>
            <person name="Mueller R.L."/>
            <person name="Sun C."/>
            <person name="Waterhouse R.M."/>
            <person name="Yan G."/>
            <person name="Tu Z.J."/>
            <person name="Fang X."/>
            <person name="James A.A."/>
        </authorList>
    </citation>
    <scope>NUCLEOTIDE SEQUENCE [LARGE SCALE GENOMIC DNA]</scope>
    <source>
        <strain evidence="3">Foshan</strain>
    </source>
</reference>
<keyword evidence="3" id="KW-1185">Reference proteome</keyword>
<organism evidence="2 3">
    <name type="scientific">Aedes albopictus</name>
    <name type="common">Asian tiger mosquito</name>
    <name type="synonym">Stegomyia albopicta</name>
    <dbReference type="NCBI Taxonomy" id="7160"/>
    <lineage>
        <taxon>Eukaryota</taxon>
        <taxon>Metazoa</taxon>
        <taxon>Ecdysozoa</taxon>
        <taxon>Arthropoda</taxon>
        <taxon>Hexapoda</taxon>
        <taxon>Insecta</taxon>
        <taxon>Pterygota</taxon>
        <taxon>Neoptera</taxon>
        <taxon>Endopterygota</taxon>
        <taxon>Diptera</taxon>
        <taxon>Nematocera</taxon>
        <taxon>Culicoidea</taxon>
        <taxon>Culicidae</taxon>
        <taxon>Culicinae</taxon>
        <taxon>Aedini</taxon>
        <taxon>Aedes</taxon>
        <taxon>Stegomyia</taxon>
    </lineage>
</organism>
<evidence type="ECO:0000313" key="2">
    <source>
        <dbReference type="EnsemblMetazoa" id="AALFPA23_007289.P9662"/>
    </source>
</evidence>
<accession>A0ABM1YAB9</accession>
<dbReference type="EnsemblMetazoa" id="AALFPA23_007289.R9662">
    <property type="protein sequence ID" value="AALFPA23_007289.P9662"/>
    <property type="gene ID" value="AALFPA23_007289"/>
</dbReference>
<sequence length="327" mass="37335">MSSARKNTLVIDFSVLPIRPEIAKVRDFLENEINLQYSDIRSIQLHHTRNCVFIEMISHEIAVRYQKEHNWRKVMLCGDVKFRIPIFVDCDAVTVRVHDLPPSMSHVTIADHMLKYGEVISIRNEKWKHYFPGIANGVRVLRMNLLRHIPSFITIETHETMVSYIDQPKSCRHCGQPSHPGGKCPDSNVVSSPQNVRTPTSTTSKSFGGLFNCDDFPPINEEQQIPSSPVHVNKTARRETTNQQKTDDDDWTDDDKASSSSTEHNSASNKRRRSRRNNAQLATKKACSDQCSPNADHAVQTLSPDEKEESSKNKFINDVNYPIQNRK</sequence>
<evidence type="ECO:0000313" key="3">
    <source>
        <dbReference type="Proteomes" id="UP000069940"/>
    </source>
</evidence>
<reference evidence="2" key="2">
    <citation type="submission" date="2025-05" db="UniProtKB">
        <authorList>
            <consortium name="EnsemblMetazoa"/>
        </authorList>
    </citation>
    <scope>IDENTIFICATION</scope>
    <source>
        <strain evidence="2">Foshan</strain>
    </source>
</reference>
<dbReference type="Proteomes" id="UP000069940">
    <property type="component" value="Unassembled WGS sequence"/>
</dbReference>
<proteinExistence type="predicted"/>
<feature type="compositionally biased region" description="Low complexity" evidence="1">
    <location>
        <begin position="258"/>
        <end position="268"/>
    </location>
</feature>
<evidence type="ECO:0000256" key="1">
    <source>
        <dbReference type="SAM" id="MobiDB-lite"/>
    </source>
</evidence>
<dbReference type="InterPro" id="IPR035979">
    <property type="entry name" value="RBD_domain_sf"/>
</dbReference>
<dbReference type="GeneID" id="134289453"/>
<feature type="region of interest" description="Disordered" evidence="1">
    <location>
        <begin position="172"/>
        <end position="327"/>
    </location>
</feature>
<dbReference type="RefSeq" id="XP_062711274.1">
    <property type="nucleotide sequence ID" value="XM_062855290.1"/>
</dbReference>
<evidence type="ECO:0008006" key="4">
    <source>
        <dbReference type="Google" id="ProtNLM"/>
    </source>
</evidence>